<dbReference type="RefSeq" id="WP_189373055.1">
    <property type="nucleotide sequence ID" value="NZ_BMYW01000002.1"/>
</dbReference>
<dbReference type="PROSITE" id="PS51257">
    <property type="entry name" value="PROKAR_LIPOPROTEIN"/>
    <property type="match status" value="1"/>
</dbReference>
<accession>A0ABQ2YIX7</accession>
<evidence type="ECO:0008006" key="4">
    <source>
        <dbReference type="Google" id="ProtNLM"/>
    </source>
</evidence>
<keyword evidence="1" id="KW-0472">Membrane</keyword>
<keyword evidence="1" id="KW-0812">Transmembrane</keyword>
<comment type="caution">
    <text evidence="2">The sequence shown here is derived from an EMBL/GenBank/DDBJ whole genome shotgun (WGS) entry which is preliminary data.</text>
</comment>
<dbReference type="EMBL" id="BMYW01000002">
    <property type="protein sequence ID" value="GGX84451.1"/>
    <property type="molecule type" value="Genomic_DNA"/>
</dbReference>
<proteinExistence type="predicted"/>
<evidence type="ECO:0000256" key="1">
    <source>
        <dbReference type="SAM" id="Phobius"/>
    </source>
</evidence>
<evidence type="ECO:0000313" key="2">
    <source>
        <dbReference type="EMBL" id="GGX84451.1"/>
    </source>
</evidence>
<feature type="transmembrane region" description="Helical" evidence="1">
    <location>
        <begin position="40"/>
        <end position="61"/>
    </location>
</feature>
<keyword evidence="3" id="KW-1185">Reference proteome</keyword>
<sequence>MKNIFVLPWQFYLPIAVVLIGCFLALYLIVINNLSAKDVTFSFVVLFSASVMFFLNVCFGLKDEQKIDNFYVHLTLDSGQVVDVLSHSEGKSRFVVFNRDEVSRSCDDVLKNFLKDGKVVIPEGYESVRGRLDSCLQFYMRNMVIGHLIDVLPDWDINEENFRGSRQVSYRNGDVDKKEGVFYSRQKIDDLFGNKYFNYSLLDAHLFNSGIVLPPKTVVSLRDNNIIFDNPFFNLELQFFFASGATLGTPVLYDSGKLSLLVGGENSCLNIDSKIVARVLYKKLNAGNFDRDKYTKWVDAVLSGLRKGFDLK</sequence>
<reference evidence="3" key="1">
    <citation type="journal article" date="2019" name="Int. J. Syst. Evol. Microbiol.">
        <title>The Global Catalogue of Microorganisms (GCM) 10K type strain sequencing project: providing services to taxonomists for standard genome sequencing and annotation.</title>
        <authorList>
            <consortium name="The Broad Institute Genomics Platform"/>
            <consortium name="The Broad Institute Genome Sequencing Center for Infectious Disease"/>
            <person name="Wu L."/>
            <person name="Ma J."/>
        </authorList>
    </citation>
    <scope>NUCLEOTIDE SEQUENCE [LARGE SCALE GENOMIC DNA]</scope>
    <source>
        <strain evidence="3">KCTC 32041</strain>
    </source>
</reference>
<evidence type="ECO:0000313" key="3">
    <source>
        <dbReference type="Proteomes" id="UP000600877"/>
    </source>
</evidence>
<keyword evidence="1" id="KW-1133">Transmembrane helix</keyword>
<gene>
    <name evidence="2" type="ORF">GCM10011290_10160</name>
</gene>
<protein>
    <recommendedName>
        <fullName evidence="4">DUF3137 domain-containing protein</fullName>
    </recommendedName>
</protein>
<organism evidence="2 3">
    <name type="scientific">Vogesella alkaliphila</name>
    <dbReference type="NCBI Taxonomy" id="1193621"/>
    <lineage>
        <taxon>Bacteria</taxon>
        <taxon>Pseudomonadati</taxon>
        <taxon>Pseudomonadota</taxon>
        <taxon>Betaproteobacteria</taxon>
        <taxon>Neisseriales</taxon>
        <taxon>Chromobacteriaceae</taxon>
        <taxon>Vogesella</taxon>
    </lineage>
</organism>
<name>A0ABQ2YIX7_9NEIS</name>
<feature type="transmembrane region" description="Helical" evidence="1">
    <location>
        <begin position="12"/>
        <end position="34"/>
    </location>
</feature>
<dbReference type="Proteomes" id="UP000600877">
    <property type="component" value="Unassembled WGS sequence"/>
</dbReference>